<protein>
    <submittedName>
        <fullName evidence="1">Uncharacterized protein</fullName>
    </submittedName>
</protein>
<organism evidence="1 2">
    <name type="scientific">Botryobasidium botryosum (strain FD-172 SS1)</name>
    <dbReference type="NCBI Taxonomy" id="930990"/>
    <lineage>
        <taxon>Eukaryota</taxon>
        <taxon>Fungi</taxon>
        <taxon>Dikarya</taxon>
        <taxon>Basidiomycota</taxon>
        <taxon>Agaricomycotina</taxon>
        <taxon>Agaricomycetes</taxon>
        <taxon>Cantharellales</taxon>
        <taxon>Botryobasidiaceae</taxon>
        <taxon>Botryobasidium</taxon>
    </lineage>
</organism>
<dbReference type="EMBL" id="KL198018">
    <property type="protein sequence ID" value="KDQ19772.1"/>
    <property type="molecule type" value="Genomic_DNA"/>
</dbReference>
<dbReference type="InParanoid" id="A0A067N6M6"/>
<name>A0A067N6M6_BOTB1</name>
<accession>A0A067N6M6</accession>
<gene>
    <name evidence="1" type="ORF">BOTBODRAFT_376853</name>
</gene>
<evidence type="ECO:0000313" key="2">
    <source>
        <dbReference type="Proteomes" id="UP000027195"/>
    </source>
</evidence>
<evidence type="ECO:0000313" key="1">
    <source>
        <dbReference type="EMBL" id="KDQ19772.1"/>
    </source>
</evidence>
<dbReference type="HOGENOM" id="CLU_1626766_0_0_1"/>
<proteinExistence type="predicted"/>
<sequence>MYNSRCQPAQHPLNTQPPLVSSFNTHAVYTSAFLLITIPRPPASVPRPHHPPHHLWSQHRCHLLKPPRTRTLARFLPHSLVTDTGRATYAFRAQGRQTSPPINLAIPHRLTIAFCPVFESRTPSPIVSPHPYVSSALRASRLYSFKTAHRCRTSFSNSNHPFP</sequence>
<reference evidence="2" key="1">
    <citation type="journal article" date="2014" name="Proc. Natl. Acad. Sci. U.S.A.">
        <title>Extensive sampling of basidiomycete genomes demonstrates inadequacy of the white-rot/brown-rot paradigm for wood decay fungi.</title>
        <authorList>
            <person name="Riley R."/>
            <person name="Salamov A.A."/>
            <person name="Brown D.W."/>
            <person name="Nagy L.G."/>
            <person name="Floudas D."/>
            <person name="Held B.W."/>
            <person name="Levasseur A."/>
            <person name="Lombard V."/>
            <person name="Morin E."/>
            <person name="Otillar R."/>
            <person name="Lindquist E.A."/>
            <person name="Sun H."/>
            <person name="LaButti K.M."/>
            <person name="Schmutz J."/>
            <person name="Jabbour D."/>
            <person name="Luo H."/>
            <person name="Baker S.E."/>
            <person name="Pisabarro A.G."/>
            <person name="Walton J.D."/>
            <person name="Blanchette R.A."/>
            <person name="Henrissat B."/>
            <person name="Martin F."/>
            <person name="Cullen D."/>
            <person name="Hibbett D.S."/>
            <person name="Grigoriev I.V."/>
        </authorList>
    </citation>
    <scope>NUCLEOTIDE SEQUENCE [LARGE SCALE GENOMIC DNA]</scope>
    <source>
        <strain evidence="2">FD-172 SS1</strain>
    </source>
</reference>
<dbReference type="AlphaFoldDB" id="A0A067N6M6"/>
<dbReference type="Proteomes" id="UP000027195">
    <property type="component" value="Unassembled WGS sequence"/>
</dbReference>
<keyword evidence="2" id="KW-1185">Reference proteome</keyword>